<dbReference type="Proteomes" id="UP001144323">
    <property type="component" value="Unassembled WGS sequence"/>
</dbReference>
<name>A0A9W6LT78_9HYPH</name>
<feature type="transmembrane region" description="Helical" evidence="1">
    <location>
        <begin position="23"/>
        <end position="48"/>
    </location>
</feature>
<dbReference type="EMBL" id="BSEC01000001">
    <property type="protein sequence ID" value="GLI94221.1"/>
    <property type="molecule type" value="Genomic_DNA"/>
</dbReference>
<accession>A0A9W6LT78</accession>
<proteinExistence type="predicted"/>
<protein>
    <submittedName>
        <fullName evidence="2">Uncharacterized protein</fullName>
    </submittedName>
</protein>
<keyword evidence="1" id="KW-0472">Membrane</keyword>
<organism evidence="2 3">
    <name type="scientific">Methylocystis echinoides</name>
    <dbReference type="NCBI Taxonomy" id="29468"/>
    <lineage>
        <taxon>Bacteria</taxon>
        <taxon>Pseudomonadati</taxon>
        <taxon>Pseudomonadota</taxon>
        <taxon>Alphaproteobacteria</taxon>
        <taxon>Hyphomicrobiales</taxon>
        <taxon>Methylocystaceae</taxon>
        <taxon>Methylocystis</taxon>
    </lineage>
</organism>
<reference evidence="2" key="1">
    <citation type="journal article" date="2023" name="Int. J. Syst. Evol. Microbiol.">
        <title>Methylocystis iwaonis sp. nov., a type II methane-oxidizing bacterium from surface soil of a rice paddy field in Japan, and emended description of the genus Methylocystis (ex Whittenbury et al. 1970) Bowman et al. 1993.</title>
        <authorList>
            <person name="Kaise H."/>
            <person name="Sawadogo J.B."/>
            <person name="Alam M.S."/>
            <person name="Ueno C."/>
            <person name="Dianou D."/>
            <person name="Shinjo R."/>
            <person name="Asakawa S."/>
        </authorList>
    </citation>
    <scope>NUCLEOTIDE SEQUENCE</scope>
    <source>
        <strain evidence="2">LMG27198</strain>
    </source>
</reference>
<sequence>MGSPRRINLNRKDSVMHPDMETYLWITVKAFGFALVGIYATRIAFWAYEAMKWGV</sequence>
<dbReference type="AlphaFoldDB" id="A0A9W6LT78"/>
<gene>
    <name evidence="2" type="ORF">LMG27198_32130</name>
</gene>
<keyword evidence="1" id="KW-0812">Transmembrane</keyword>
<evidence type="ECO:0000313" key="3">
    <source>
        <dbReference type="Proteomes" id="UP001144323"/>
    </source>
</evidence>
<evidence type="ECO:0000256" key="1">
    <source>
        <dbReference type="SAM" id="Phobius"/>
    </source>
</evidence>
<keyword evidence="3" id="KW-1185">Reference proteome</keyword>
<keyword evidence="1" id="KW-1133">Transmembrane helix</keyword>
<comment type="caution">
    <text evidence="2">The sequence shown here is derived from an EMBL/GenBank/DDBJ whole genome shotgun (WGS) entry which is preliminary data.</text>
</comment>
<evidence type="ECO:0000313" key="2">
    <source>
        <dbReference type="EMBL" id="GLI94221.1"/>
    </source>
</evidence>